<feature type="non-terminal residue" evidence="2">
    <location>
        <position position="446"/>
    </location>
</feature>
<gene>
    <name evidence="2" type="ORF">AZE42_13232</name>
</gene>
<dbReference type="AlphaFoldDB" id="A0A1J8QJN6"/>
<organism evidence="2 3">
    <name type="scientific">Rhizopogon vesiculosus</name>
    <dbReference type="NCBI Taxonomy" id="180088"/>
    <lineage>
        <taxon>Eukaryota</taxon>
        <taxon>Fungi</taxon>
        <taxon>Dikarya</taxon>
        <taxon>Basidiomycota</taxon>
        <taxon>Agaricomycotina</taxon>
        <taxon>Agaricomycetes</taxon>
        <taxon>Agaricomycetidae</taxon>
        <taxon>Boletales</taxon>
        <taxon>Suillineae</taxon>
        <taxon>Rhizopogonaceae</taxon>
        <taxon>Rhizopogon</taxon>
    </lineage>
</organism>
<dbReference type="OrthoDB" id="10598496at2759"/>
<keyword evidence="3" id="KW-1185">Reference proteome</keyword>
<feature type="compositionally biased region" description="Low complexity" evidence="1">
    <location>
        <begin position="271"/>
        <end position="283"/>
    </location>
</feature>
<feature type="region of interest" description="Disordered" evidence="1">
    <location>
        <begin position="389"/>
        <end position="409"/>
    </location>
</feature>
<evidence type="ECO:0000313" key="2">
    <source>
        <dbReference type="EMBL" id="OJA20855.1"/>
    </source>
</evidence>
<evidence type="ECO:0000256" key="1">
    <source>
        <dbReference type="SAM" id="MobiDB-lite"/>
    </source>
</evidence>
<dbReference type="EMBL" id="LVVM01000341">
    <property type="protein sequence ID" value="OJA20855.1"/>
    <property type="molecule type" value="Genomic_DNA"/>
</dbReference>
<feature type="compositionally biased region" description="Polar residues" evidence="1">
    <location>
        <begin position="261"/>
        <end position="270"/>
    </location>
</feature>
<feature type="compositionally biased region" description="Polar residues" evidence="1">
    <location>
        <begin position="144"/>
        <end position="154"/>
    </location>
</feature>
<feature type="region of interest" description="Disordered" evidence="1">
    <location>
        <begin position="337"/>
        <end position="356"/>
    </location>
</feature>
<reference evidence="2 3" key="1">
    <citation type="submission" date="2016-03" db="EMBL/GenBank/DDBJ databases">
        <title>Comparative genomics of the ectomycorrhizal sister species Rhizopogon vinicolor and Rhizopogon vesiculosus (Basidiomycota: Boletales) reveals a divergence of the mating type B locus.</title>
        <authorList>
            <person name="Mujic A.B."/>
            <person name="Kuo A."/>
            <person name="Tritt A."/>
            <person name="Lipzen A."/>
            <person name="Chen C."/>
            <person name="Johnson J."/>
            <person name="Sharma A."/>
            <person name="Barry K."/>
            <person name="Grigoriev I.V."/>
            <person name="Spatafora J.W."/>
        </authorList>
    </citation>
    <scope>NUCLEOTIDE SEQUENCE [LARGE SCALE GENOMIC DNA]</scope>
    <source>
        <strain evidence="2 3">AM-OR11-056</strain>
    </source>
</reference>
<protein>
    <submittedName>
        <fullName evidence="2">Uncharacterized protein</fullName>
    </submittedName>
</protein>
<evidence type="ECO:0000313" key="3">
    <source>
        <dbReference type="Proteomes" id="UP000183567"/>
    </source>
</evidence>
<comment type="caution">
    <text evidence="2">The sequence shown here is derived from an EMBL/GenBank/DDBJ whole genome shotgun (WGS) entry which is preliminary data.</text>
</comment>
<feature type="region of interest" description="Disordered" evidence="1">
    <location>
        <begin position="131"/>
        <end position="155"/>
    </location>
</feature>
<dbReference type="Proteomes" id="UP000183567">
    <property type="component" value="Unassembled WGS sequence"/>
</dbReference>
<sequence>MPNSGSSETVVLRTPLGNLFSIQRFIPSLTFTSRKHSSRGDDNLEDAELYLQVTDKQLDIIYKASQQASETYAGEITEIQDQFNEITSLLNAAKKVRGGQSAFKQTLRRLSNDAGTKDLLVAARRLSQKAKHTSARVTSDDSSDTVLQTASSSEYPVVPREQVDNELKAQTNINGINFSFDRKATAYDAKKIEAFVGLCGEEWNSEDGNIEESESGATFYYYSGKYESALLTSVVVRALRSRKSDLSTYSFHYWGPDAYNTGESNRPSGDTSSQRSAQSRTSSGMQLGAHAVFNHCRFNVNSMQSNDRSTISDATSNLGVSVVGRDTPLQLSAVHVSARPSCGGPRGAEVQTGDISSPDAAVEDIQSVPERWSSAASSQANTSNPAVKMSTLLDSDPDQGDIQQASPVTAADTTNISSHSLIANGSSVVSFATMNFESPGATGTST</sequence>
<name>A0A1J8QJN6_9AGAM</name>
<proteinExistence type="predicted"/>
<accession>A0A1J8QJN6</accession>
<feature type="region of interest" description="Disordered" evidence="1">
    <location>
        <begin position="260"/>
        <end position="284"/>
    </location>
</feature>